<dbReference type="InterPro" id="IPR051677">
    <property type="entry name" value="AfsR-DnrI-RedD_regulator"/>
</dbReference>
<proteinExistence type="predicted"/>
<dbReference type="InterPro" id="IPR005158">
    <property type="entry name" value="BTAD"/>
</dbReference>
<evidence type="ECO:0000313" key="3">
    <source>
        <dbReference type="EMBL" id="PSR23909.1"/>
    </source>
</evidence>
<dbReference type="SUPFAM" id="SSF46894">
    <property type="entry name" value="C-terminal effector domain of the bipartite response regulators"/>
    <property type="match status" value="1"/>
</dbReference>
<dbReference type="Pfam" id="PF03704">
    <property type="entry name" value="BTAD"/>
    <property type="match status" value="1"/>
</dbReference>
<sequence>MVAVMKNDGHLQKWRRASVTKDGSARGRRLVDASPPRLSLSLLGRFSLTVGGSSLHLAINARTEALIGYLAIHRNRVIARPELAENLWPDSEMEQARANLRKTLYQIRQHPWLSILVGEEGQDLRWAPQTDVVLDLAELEVSTFHQTTRLLEYARQLYQGPLLPHLDDVWIEPERRRLEQLHLLNLVTLAERYLQLNAPTQALLVAQDLVRWDPFNEEHYRLCLIIHAARQDLASLQRTYDQAEELFRRELRMSLGRETRQLFNDLTNAVRSRELLAARRESESFETVAVSTATEAFLRWLREPSASSTFYLWAPPGGGKTTWLAEAARLAQDRGWLLMRCPPGPDRVARDRLEGRRILFVVDLDTPTSSAYEFAVNSAKSLPSLMVRYVVTGTSPPESLATRRLKIPDLHWVATLDPLSPAEILALLARAGVADPAMAQEIMAAAGGLPLAVRQAIDIWTASSTGQFSAHDRWLRTMATLIPRLVKMADRVDSRTLSACSLLSHVEPEVLSMILERPISPAEYRRLTVSGLFVATPDGLALRGEVRRLLLRNFQSQEPLESAKLFRRAINVLVQEWDGRSADEREHIARECIFSIREFRGLNPEGYLWPCPGLELTEPTIEDQPAMFRLLQYWVQVQQASSSARFSREWDNLMAYRSLRLRVARDSRGEILGFNVAVPVRQDSLPVLRHSRTTGVLAQNSEWESAVDPNTRGWVLRMVVYGPKRSATVQVLLETDLLGLFGAASSLFVATPLTRYQHLLPVLGFRRLMGTARWNNGKLRPVNNYVLHLPGGFPGWVARYFQEGFA</sequence>
<dbReference type="GO" id="GO:0006355">
    <property type="term" value="P:regulation of DNA-templated transcription"/>
    <property type="evidence" value="ECO:0007669"/>
    <property type="project" value="InterPro"/>
</dbReference>
<keyword evidence="1" id="KW-0175">Coiled coil</keyword>
<dbReference type="GO" id="GO:0003677">
    <property type="term" value="F:DNA binding"/>
    <property type="evidence" value="ECO:0007669"/>
    <property type="project" value="InterPro"/>
</dbReference>
<dbReference type="PANTHER" id="PTHR35807">
    <property type="entry name" value="TRANSCRIPTIONAL REGULATOR REDD-RELATED"/>
    <property type="match status" value="1"/>
</dbReference>
<accession>A0A2T2WNT3</accession>
<dbReference type="InterPro" id="IPR016032">
    <property type="entry name" value="Sig_transdc_resp-reg_C-effctor"/>
</dbReference>
<dbReference type="Proteomes" id="UP000241848">
    <property type="component" value="Unassembled WGS sequence"/>
</dbReference>
<dbReference type="InterPro" id="IPR036388">
    <property type="entry name" value="WH-like_DNA-bd_sf"/>
</dbReference>
<gene>
    <name evidence="3" type="ORF">C7B45_01085</name>
</gene>
<comment type="caution">
    <text evidence="3">The sequence shown here is derived from an EMBL/GenBank/DDBJ whole genome shotgun (WGS) entry which is preliminary data.</text>
</comment>
<feature type="coiled-coil region" evidence="1">
    <location>
        <begin position="226"/>
        <end position="253"/>
    </location>
</feature>
<dbReference type="AlphaFoldDB" id="A0A2T2WNT3"/>
<dbReference type="Gene3D" id="1.10.10.10">
    <property type="entry name" value="Winged helix-like DNA-binding domain superfamily/Winged helix DNA-binding domain"/>
    <property type="match status" value="1"/>
</dbReference>
<dbReference type="SUPFAM" id="SSF52540">
    <property type="entry name" value="P-loop containing nucleoside triphosphate hydrolases"/>
    <property type="match status" value="1"/>
</dbReference>
<dbReference type="InterPro" id="IPR027417">
    <property type="entry name" value="P-loop_NTPase"/>
</dbReference>
<dbReference type="SUPFAM" id="SSF48452">
    <property type="entry name" value="TPR-like"/>
    <property type="match status" value="1"/>
</dbReference>
<dbReference type="InterPro" id="IPR011990">
    <property type="entry name" value="TPR-like_helical_dom_sf"/>
</dbReference>
<feature type="domain" description="Bacterial transcriptional activator" evidence="2">
    <location>
        <begin position="134"/>
        <end position="267"/>
    </location>
</feature>
<evidence type="ECO:0000256" key="1">
    <source>
        <dbReference type="SAM" id="Coils"/>
    </source>
</evidence>
<organism evidence="3 4">
    <name type="scientific">Sulfobacillus acidophilus</name>
    <dbReference type="NCBI Taxonomy" id="53633"/>
    <lineage>
        <taxon>Bacteria</taxon>
        <taxon>Bacillati</taxon>
        <taxon>Bacillota</taxon>
        <taxon>Clostridia</taxon>
        <taxon>Eubacteriales</taxon>
        <taxon>Clostridiales Family XVII. Incertae Sedis</taxon>
        <taxon>Sulfobacillus</taxon>
    </lineage>
</organism>
<protein>
    <recommendedName>
        <fullName evidence="2">Bacterial transcriptional activator domain-containing protein</fullName>
    </recommendedName>
</protein>
<dbReference type="Gene3D" id="1.25.40.10">
    <property type="entry name" value="Tetratricopeptide repeat domain"/>
    <property type="match status" value="1"/>
</dbReference>
<dbReference type="SMART" id="SM01043">
    <property type="entry name" value="BTAD"/>
    <property type="match status" value="1"/>
</dbReference>
<name>A0A2T2WNT3_9FIRM</name>
<dbReference type="EMBL" id="PXYV01000002">
    <property type="protein sequence ID" value="PSR23909.1"/>
    <property type="molecule type" value="Genomic_DNA"/>
</dbReference>
<evidence type="ECO:0000259" key="2">
    <source>
        <dbReference type="SMART" id="SM01043"/>
    </source>
</evidence>
<evidence type="ECO:0000313" key="4">
    <source>
        <dbReference type="Proteomes" id="UP000241848"/>
    </source>
</evidence>
<reference evidence="3 4" key="1">
    <citation type="journal article" date="2014" name="BMC Genomics">
        <title>Comparison of environmental and isolate Sulfobacillus genomes reveals diverse carbon, sulfur, nitrogen, and hydrogen metabolisms.</title>
        <authorList>
            <person name="Justice N.B."/>
            <person name="Norman A."/>
            <person name="Brown C.T."/>
            <person name="Singh A."/>
            <person name="Thomas B.C."/>
            <person name="Banfield J.F."/>
        </authorList>
    </citation>
    <scope>NUCLEOTIDE SEQUENCE [LARGE SCALE GENOMIC DNA]</scope>
    <source>
        <strain evidence="3">AMDSBA3</strain>
    </source>
</reference>